<name>A0A1N7SCR3_9BURK</name>
<keyword evidence="2" id="KW-1185">Reference proteome</keyword>
<dbReference type="AlphaFoldDB" id="A0A1N7SCR3"/>
<evidence type="ECO:0000313" key="2">
    <source>
        <dbReference type="Proteomes" id="UP000187012"/>
    </source>
</evidence>
<evidence type="ECO:0000313" key="1">
    <source>
        <dbReference type="EMBL" id="SIT45141.1"/>
    </source>
</evidence>
<protein>
    <submittedName>
        <fullName evidence="1">Plasmid stabilization system</fullName>
    </submittedName>
</protein>
<organism evidence="1 2">
    <name type="scientific">Paraburkholderia ribeironis</name>
    <dbReference type="NCBI Taxonomy" id="1247936"/>
    <lineage>
        <taxon>Bacteria</taxon>
        <taxon>Pseudomonadati</taxon>
        <taxon>Pseudomonadota</taxon>
        <taxon>Betaproteobacteria</taxon>
        <taxon>Burkholderiales</taxon>
        <taxon>Burkholderiaceae</taxon>
        <taxon>Paraburkholderia</taxon>
    </lineage>
</organism>
<accession>A0A1N7SCR3</accession>
<dbReference type="Proteomes" id="UP000187012">
    <property type="component" value="Unassembled WGS sequence"/>
</dbReference>
<gene>
    <name evidence="1" type="ORF">BN2475_530032</name>
</gene>
<reference evidence="1 2" key="1">
    <citation type="submission" date="2016-12" db="EMBL/GenBank/DDBJ databases">
        <authorList>
            <person name="Song W.-J."/>
            <person name="Kurnit D.M."/>
        </authorList>
    </citation>
    <scope>NUCLEOTIDE SEQUENCE [LARGE SCALE GENOMIC DNA]</scope>
    <source>
        <strain evidence="1 2">STM7296</strain>
    </source>
</reference>
<proteinExistence type="predicted"/>
<dbReference type="EMBL" id="CYGX02000053">
    <property type="protein sequence ID" value="SIT45141.1"/>
    <property type="molecule type" value="Genomic_DNA"/>
</dbReference>
<dbReference type="STRING" id="1247936.BN2475_530032"/>
<sequence length="27" mass="3076">MIASPEAQHSQTVTVLAVRHQLEDDYH</sequence>